<dbReference type="InterPro" id="IPR002114">
    <property type="entry name" value="PTS_HPr_Ser_P_site"/>
</dbReference>
<sequence length="89" mass="9616">MIEKQLTIINKLGLHARATAKLIGVTSNYSSRIQLIRDGRAVDGKSIMSVMMLAASQGTVLTVTTEGEDENEAMNAIEALINDYFGEGE</sequence>
<dbReference type="Pfam" id="PF00381">
    <property type="entry name" value="PTS-HPr"/>
    <property type="match status" value="1"/>
</dbReference>
<comment type="similarity">
    <text evidence="2">Belongs to the HPr family.</text>
</comment>
<evidence type="ECO:0000259" key="5">
    <source>
        <dbReference type="PROSITE" id="PS51350"/>
    </source>
</evidence>
<dbReference type="Gene3D" id="3.30.1340.10">
    <property type="entry name" value="HPr-like"/>
    <property type="match status" value="1"/>
</dbReference>
<evidence type="ECO:0000313" key="6">
    <source>
        <dbReference type="EMBL" id="RDE19784.1"/>
    </source>
</evidence>
<dbReference type="OrthoDB" id="9798965at2"/>
<dbReference type="SUPFAM" id="SSF55594">
    <property type="entry name" value="HPr-like"/>
    <property type="match status" value="1"/>
</dbReference>
<dbReference type="PROSITE" id="PS00369">
    <property type="entry name" value="PTS_HPR_HIS"/>
    <property type="match status" value="1"/>
</dbReference>
<keyword evidence="3" id="KW-0963">Cytoplasm</keyword>
<evidence type="ECO:0000256" key="2">
    <source>
        <dbReference type="ARBA" id="ARBA00010736"/>
    </source>
</evidence>
<dbReference type="InterPro" id="IPR050399">
    <property type="entry name" value="HPr"/>
</dbReference>
<dbReference type="RefSeq" id="WP_114696129.1">
    <property type="nucleotide sequence ID" value="NZ_QQOH01000003.1"/>
</dbReference>
<dbReference type="PROSITE" id="PS00589">
    <property type="entry name" value="PTS_HPR_SER"/>
    <property type="match status" value="1"/>
</dbReference>
<comment type="caution">
    <text evidence="6">The sequence shown here is derived from an EMBL/GenBank/DDBJ whole genome shotgun (WGS) entry which is preliminary data.</text>
</comment>
<dbReference type="GO" id="GO:0005737">
    <property type="term" value="C:cytoplasm"/>
    <property type="evidence" value="ECO:0007669"/>
    <property type="project" value="UniProtKB-SubCell"/>
</dbReference>
<feature type="domain" description="HPr" evidence="5">
    <location>
        <begin position="1"/>
        <end position="88"/>
    </location>
</feature>
<evidence type="ECO:0000313" key="7">
    <source>
        <dbReference type="Proteomes" id="UP000253769"/>
    </source>
</evidence>
<keyword evidence="4" id="KW-0598">Phosphotransferase system</keyword>
<evidence type="ECO:0000256" key="1">
    <source>
        <dbReference type="ARBA" id="ARBA00004496"/>
    </source>
</evidence>
<evidence type="ECO:0000256" key="4">
    <source>
        <dbReference type="ARBA" id="ARBA00022683"/>
    </source>
</evidence>
<protein>
    <submittedName>
        <fullName evidence="6">HPr family phosphocarrier protein</fullName>
    </submittedName>
</protein>
<name>A0A369WGG7_9GAMM</name>
<proteinExistence type="inferred from homology"/>
<dbReference type="CDD" id="cd00367">
    <property type="entry name" value="PTS-HPr_like"/>
    <property type="match status" value="1"/>
</dbReference>
<dbReference type="InterPro" id="IPR000032">
    <property type="entry name" value="HPr-like"/>
</dbReference>
<keyword evidence="7" id="KW-1185">Reference proteome</keyword>
<dbReference type="AlphaFoldDB" id="A0A369WGG7"/>
<gene>
    <name evidence="6" type="ORF">DV711_12990</name>
</gene>
<accession>A0A369WGG7</accession>
<dbReference type="PANTHER" id="PTHR33705:SF2">
    <property type="entry name" value="PHOSPHOCARRIER PROTEIN NPR"/>
    <property type="match status" value="1"/>
</dbReference>
<organism evidence="6 7">
    <name type="scientific">Motiliproteus coralliicola</name>
    <dbReference type="NCBI Taxonomy" id="2283196"/>
    <lineage>
        <taxon>Bacteria</taxon>
        <taxon>Pseudomonadati</taxon>
        <taxon>Pseudomonadota</taxon>
        <taxon>Gammaproteobacteria</taxon>
        <taxon>Oceanospirillales</taxon>
        <taxon>Oceanospirillaceae</taxon>
        <taxon>Motiliproteus</taxon>
    </lineage>
</organism>
<dbReference type="NCBIfam" id="TIGR01003">
    <property type="entry name" value="PTS_HPr_family"/>
    <property type="match status" value="1"/>
</dbReference>
<evidence type="ECO:0000256" key="3">
    <source>
        <dbReference type="ARBA" id="ARBA00022490"/>
    </source>
</evidence>
<dbReference type="Proteomes" id="UP000253769">
    <property type="component" value="Unassembled WGS sequence"/>
</dbReference>
<reference evidence="6 7" key="1">
    <citation type="submission" date="2018-07" db="EMBL/GenBank/DDBJ databases">
        <title>Motiliproteus coralliicola sp. nov., a bacterium isolated from Coral.</title>
        <authorList>
            <person name="Wang G."/>
        </authorList>
    </citation>
    <scope>NUCLEOTIDE SEQUENCE [LARGE SCALE GENOMIC DNA]</scope>
    <source>
        <strain evidence="6 7">C34</strain>
    </source>
</reference>
<dbReference type="GO" id="GO:0009401">
    <property type="term" value="P:phosphoenolpyruvate-dependent sugar phosphotransferase system"/>
    <property type="evidence" value="ECO:0007669"/>
    <property type="project" value="UniProtKB-KW"/>
</dbReference>
<comment type="subcellular location">
    <subcellularLocation>
        <location evidence="1">Cytoplasm</location>
    </subcellularLocation>
</comment>
<dbReference type="PRINTS" id="PR00107">
    <property type="entry name" value="PHOSPHOCPHPR"/>
</dbReference>
<dbReference type="PROSITE" id="PS51350">
    <property type="entry name" value="PTS_HPR_DOM"/>
    <property type="match status" value="1"/>
</dbReference>
<dbReference type="InterPro" id="IPR035895">
    <property type="entry name" value="HPr-like_sf"/>
</dbReference>
<dbReference type="InterPro" id="IPR001020">
    <property type="entry name" value="PTS_HPr_His_P_site"/>
</dbReference>
<dbReference type="PANTHER" id="PTHR33705">
    <property type="entry name" value="PHOSPHOCARRIER PROTEIN HPR"/>
    <property type="match status" value="1"/>
</dbReference>
<dbReference type="EMBL" id="QQOH01000003">
    <property type="protein sequence ID" value="RDE19784.1"/>
    <property type="molecule type" value="Genomic_DNA"/>
</dbReference>